<sequence>MTMRLTPEQEAIVAAALARGLATSAEDFVSEALRKQAAALAHEGEVDAWLRDVVVPAHQEFMKNPAGGIPAHDLLTTIRARRRAEKDG</sequence>
<dbReference type="EMBL" id="CP114029">
    <property type="protein sequence ID" value="WAP69715.1"/>
    <property type="molecule type" value="Genomic_DNA"/>
</dbReference>
<accession>A0ABY7C4E4</accession>
<protein>
    <recommendedName>
        <fullName evidence="3">CopG family transcriptional regulator</fullName>
    </recommendedName>
</protein>
<gene>
    <name evidence="1" type="ORF">OH818_05775</name>
</gene>
<dbReference type="Proteomes" id="UP001164020">
    <property type="component" value="Chromosome"/>
</dbReference>
<name>A0ABY7C4E4_9HYPH</name>
<organism evidence="1 2">
    <name type="scientific">Jiella pelagia</name>
    <dbReference type="NCBI Taxonomy" id="2986949"/>
    <lineage>
        <taxon>Bacteria</taxon>
        <taxon>Pseudomonadati</taxon>
        <taxon>Pseudomonadota</taxon>
        <taxon>Alphaproteobacteria</taxon>
        <taxon>Hyphomicrobiales</taxon>
        <taxon>Aurantimonadaceae</taxon>
        <taxon>Jiella</taxon>
    </lineage>
</organism>
<reference evidence="1" key="1">
    <citation type="submission" date="2022-12" db="EMBL/GenBank/DDBJ databases">
        <title>Jiella pelagia sp. nov., isolated from phosphonate enriched culture of Northwest Pacific surface seawater.</title>
        <authorList>
            <person name="Shin D.Y."/>
            <person name="Hwang C.Y."/>
        </authorList>
    </citation>
    <scope>NUCLEOTIDE SEQUENCE</scope>
    <source>
        <strain evidence="1">HL-NP1</strain>
    </source>
</reference>
<evidence type="ECO:0000313" key="1">
    <source>
        <dbReference type="EMBL" id="WAP69715.1"/>
    </source>
</evidence>
<keyword evidence="2" id="KW-1185">Reference proteome</keyword>
<evidence type="ECO:0000313" key="2">
    <source>
        <dbReference type="Proteomes" id="UP001164020"/>
    </source>
</evidence>
<evidence type="ECO:0008006" key="3">
    <source>
        <dbReference type="Google" id="ProtNLM"/>
    </source>
</evidence>
<proteinExistence type="predicted"/>
<dbReference type="RefSeq" id="WP_268882148.1">
    <property type="nucleotide sequence ID" value="NZ_CP114029.1"/>
</dbReference>